<keyword evidence="3" id="KW-1185">Reference proteome</keyword>
<dbReference type="EMBL" id="JBFNQD010000027">
    <property type="protein sequence ID" value="MEW9310427.1"/>
    <property type="molecule type" value="Genomic_DNA"/>
</dbReference>
<dbReference type="PANTHER" id="PTHR31088:SF9">
    <property type="entry name" value="PHAGE SHOCK PROTEIN A"/>
    <property type="match status" value="1"/>
</dbReference>
<dbReference type="RefSeq" id="WP_367626831.1">
    <property type="nucleotide sequence ID" value="NZ_JBFNQD010000027.1"/>
</dbReference>
<dbReference type="PANTHER" id="PTHR31088">
    <property type="entry name" value="MEMBRANE-ASSOCIATED PROTEIN VIPP1, CHLOROPLASTIC"/>
    <property type="match status" value="1"/>
</dbReference>
<evidence type="ECO:0000313" key="3">
    <source>
        <dbReference type="Proteomes" id="UP001555786"/>
    </source>
</evidence>
<protein>
    <submittedName>
        <fullName evidence="2">PspA/IM30 family protein</fullName>
    </submittedName>
</protein>
<sequence>MFKTIVTLFRGAAAEAEDNLVDRNAVRILDQQIRDARAGLEQGRGALAVAIAQDKAEARRLGEVRRRIADLNDRTIEALRGGRDDLAGEAAGEIANLENDAATIAAAQATFAEEAGRLRTKLAAAERRFLEIERGRRITAAAETVNKLKSGFAAAAPGTALADAEKTLARLRHRQAHQDDVEVELEALDAEARSAATAEKLEAAGFGPTTRTTAEDVLARLQARAAQAA</sequence>
<comment type="similarity">
    <text evidence="1">Belongs to the PspA/Vipp/IM30 family.</text>
</comment>
<evidence type="ECO:0000313" key="2">
    <source>
        <dbReference type="EMBL" id="MEW9310427.1"/>
    </source>
</evidence>
<proteinExistence type="inferred from homology"/>
<dbReference type="InterPro" id="IPR007157">
    <property type="entry name" value="PspA_VIPP1"/>
</dbReference>
<organism evidence="2 3">
    <name type="scientific">Labrys neptuniae</name>
    <dbReference type="NCBI Taxonomy" id="376174"/>
    <lineage>
        <taxon>Bacteria</taxon>
        <taxon>Pseudomonadati</taxon>
        <taxon>Pseudomonadota</taxon>
        <taxon>Alphaproteobacteria</taxon>
        <taxon>Hyphomicrobiales</taxon>
        <taxon>Xanthobacteraceae</taxon>
        <taxon>Labrys</taxon>
    </lineage>
</organism>
<dbReference type="Pfam" id="PF04012">
    <property type="entry name" value="PspA_IM30"/>
    <property type="match status" value="1"/>
</dbReference>
<evidence type="ECO:0000256" key="1">
    <source>
        <dbReference type="ARBA" id="ARBA00043985"/>
    </source>
</evidence>
<accession>A0ABV3PXP2</accession>
<dbReference type="Proteomes" id="UP001555786">
    <property type="component" value="Unassembled WGS sequence"/>
</dbReference>
<reference evidence="2 3" key="1">
    <citation type="submission" date="2024-07" db="EMBL/GenBank/DDBJ databases">
        <title>Description of Labrys sedimenti sp. nov., isolated from a diclofenac-degrading enrichment culture.</title>
        <authorList>
            <person name="Tancsics A."/>
            <person name="Csepanyi A."/>
        </authorList>
    </citation>
    <scope>NUCLEOTIDE SEQUENCE [LARGE SCALE GENOMIC DNA]</scope>
    <source>
        <strain evidence="2 3">LMG 23578</strain>
    </source>
</reference>
<gene>
    <name evidence="2" type="ORF">ABXS05_33115</name>
</gene>
<name>A0ABV3PXP2_9HYPH</name>
<comment type="caution">
    <text evidence="2">The sequence shown here is derived from an EMBL/GenBank/DDBJ whole genome shotgun (WGS) entry which is preliminary data.</text>
</comment>